<sequence length="440" mass="47754">MHSSAFIFSILPAAIAVLPTNVTYPYPRRVLHTGSFTRPNPSVWVEPGSLYEYNSLVITGSKAVCTLPVVTVTTTVTSATLCGKDQPSQTNFPFTDCRYDLLKLSTYAITTITGGGPWSVVPTLTNKVITAVNGTSRILATQHTTTTVRAKTYNISTATVYPNTTSISGIFINPASLTQTHHAVKTKTSTFVDFQTKTKVHAHTTVPIPYEAAKSSFYDNDDGNDENEEDFDDDVTDNEEETALRDSYGTKLKFTTATSIGPPKVYSTKTTGQWKPAAKPKPTASHSTVELQSTTKKYTALTLFASVTPALPTKRPSKTKSISPAGKTTTSPERSVFSTSHTELQIEDFLTKIPIPSLPYNKTYKAHFPLSSVALSYKPAHHGHLSTASPSQTAETDDPYKSPSSTVTWHPVVVSTAKPSLHLSNDQSECIVYCGLIVSR</sequence>
<feature type="region of interest" description="Disordered" evidence="1">
    <location>
        <begin position="381"/>
        <end position="405"/>
    </location>
</feature>
<keyword evidence="4" id="KW-1185">Reference proteome</keyword>
<feature type="chain" id="PRO_5040171189" evidence="2">
    <location>
        <begin position="17"/>
        <end position="440"/>
    </location>
</feature>
<comment type="caution">
    <text evidence="3">The sequence shown here is derived from an EMBL/GenBank/DDBJ whole genome shotgun (WGS) entry which is preliminary data.</text>
</comment>
<organism evidence="3 4">
    <name type="scientific">Paraphaeosphaeria minitans</name>
    <dbReference type="NCBI Taxonomy" id="565426"/>
    <lineage>
        <taxon>Eukaryota</taxon>
        <taxon>Fungi</taxon>
        <taxon>Dikarya</taxon>
        <taxon>Ascomycota</taxon>
        <taxon>Pezizomycotina</taxon>
        <taxon>Dothideomycetes</taxon>
        <taxon>Pleosporomycetidae</taxon>
        <taxon>Pleosporales</taxon>
        <taxon>Massarineae</taxon>
        <taxon>Didymosphaeriaceae</taxon>
        <taxon>Paraphaeosphaeria</taxon>
    </lineage>
</organism>
<gene>
    <name evidence="3" type="ORF">PMIN01_00020</name>
</gene>
<feature type="compositionally biased region" description="Acidic residues" evidence="1">
    <location>
        <begin position="219"/>
        <end position="241"/>
    </location>
</feature>
<protein>
    <submittedName>
        <fullName evidence="3">Uncharacterized protein</fullName>
    </submittedName>
</protein>
<evidence type="ECO:0000313" key="3">
    <source>
        <dbReference type="EMBL" id="KAF9740481.1"/>
    </source>
</evidence>
<reference evidence="3" key="1">
    <citation type="journal article" date="2020" name="Mol. Plant Microbe Interact.">
        <title>Genome Sequence of the Biocontrol Agent Coniothyrium minitans strain Conio (IMI 134523).</title>
        <authorList>
            <person name="Patel D."/>
            <person name="Shittu T.A."/>
            <person name="Baroncelli R."/>
            <person name="Muthumeenakshi S."/>
            <person name="Osborne T.H."/>
            <person name="Janganan T.K."/>
            <person name="Sreenivasaprasad S."/>
        </authorList>
    </citation>
    <scope>NUCLEOTIDE SEQUENCE</scope>
    <source>
        <strain evidence="3">Conio</strain>
    </source>
</reference>
<evidence type="ECO:0000256" key="1">
    <source>
        <dbReference type="SAM" id="MobiDB-lite"/>
    </source>
</evidence>
<proteinExistence type="predicted"/>
<feature type="region of interest" description="Disordered" evidence="1">
    <location>
        <begin position="266"/>
        <end position="290"/>
    </location>
</feature>
<feature type="region of interest" description="Disordered" evidence="1">
    <location>
        <begin position="312"/>
        <end position="338"/>
    </location>
</feature>
<dbReference type="AlphaFoldDB" id="A0A9P6GRG2"/>
<evidence type="ECO:0000256" key="2">
    <source>
        <dbReference type="SAM" id="SignalP"/>
    </source>
</evidence>
<feature type="signal peptide" evidence="2">
    <location>
        <begin position="1"/>
        <end position="16"/>
    </location>
</feature>
<dbReference type="Proteomes" id="UP000756921">
    <property type="component" value="Unassembled WGS sequence"/>
</dbReference>
<name>A0A9P6GRG2_9PLEO</name>
<dbReference type="OrthoDB" id="10530107at2759"/>
<keyword evidence="2" id="KW-0732">Signal</keyword>
<feature type="compositionally biased region" description="Polar residues" evidence="1">
    <location>
        <begin position="319"/>
        <end position="338"/>
    </location>
</feature>
<feature type="region of interest" description="Disordered" evidence="1">
    <location>
        <begin position="213"/>
        <end position="244"/>
    </location>
</feature>
<dbReference type="EMBL" id="WJXW01000001">
    <property type="protein sequence ID" value="KAF9740481.1"/>
    <property type="molecule type" value="Genomic_DNA"/>
</dbReference>
<accession>A0A9P6GRG2</accession>
<evidence type="ECO:0000313" key="4">
    <source>
        <dbReference type="Proteomes" id="UP000756921"/>
    </source>
</evidence>